<dbReference type="Proteomes" id="UP000006281">
    <property type="component" value="Chromosome"/>
</dbReference>
<keyword evidence="1" id="KW-0808">Transferase</keyword>
<dbReference type="Gene3D" id="3.30.565.10">
    <property type="entry name" value="Histidine kinase-like ATPase, C-terminal domain"/>
    <property type="match status" value="1"/>
</dbReference>
<feature type="domain" description="Histidine kinase/HSP90-like ATPase" evidence="4">
    <location>
        <begin position="357"/>
        <end position="441"/>
    </location>
</feature>
<dbReference type="Pfam" id="PF02518">
    <property type="entry name" value="HATPase_c"/>
    <property type="match status" value="1"/>
</dbReference>
<dbReference type="CDD" id="cd16917">
    <property type="entry name" value="HATPase_UhpB-NarQ-NarX-like"/>
    <property type="match status" value="1"/>
</dbReference>
<dbReference type="InterPro" id="IPR050482">
    <property type="entry name" value="Sensor_HK_TwoCompSys"/>
</dbReference>
<dbReference type="EMBL" id="HE804045">
    <property type="protein sequence ID" value="CCH31172.1"/>
    <property type="molecule type" value="Genomic_DNA"/>
</dbReference>
<accession>K0K0V9</accession>
<dbReference type="STRING" id="1179773.BN6_38830"/>
<evidence type="ECO:0000313" key="5">
    <source>
        <dbReference type="EMBL" id="CCH31172.1"/>
    </source>
</evidence>
<keyword evidence="2" id="KW-0418">Kinase</keyword>
<dbReference type="eggNOG" id="COG4585">
    <property type="taxonomic scope" value="Bacteria"/>
</dbReference>
<evidence type="ECO:0000256" key="3">
    <source>
        <dbReference type="ARBA" id="ARBA00023012"/>
    </source>
</evidence>
<sequence length="443" mass="46725">MSTAVRRDDDHLDQWELRGSSRFPANVGFRRSECCQGVVALSGWSARSARRALGECGRLGRRDHVRRSRGGMEAPVAATEDGLHRTGRRYAVLMRAAVLLCASGAAVCQAAPDQRPVVASVVAGLWLWSAVYVRWGGRLLLVDTAVVLALCLSQRWLVPPESLGDSTNWVFAVVSCTVVAQQWLTSAGTGALLTAIVVAAHLTGNFLAAPDGWFDAVPIGLWSLGEAGLSRLLFLLVLQGSRRADRAIAESASARRDAAVAAARRDDEREHLALLHDTAAATLLAVGSRMVGPGEPWLADQAVRDLEVLASQPGFPEGEVDLALLLDEVARHAPVAVRTRSPGPVPVAAVPAAAVGAAVREALTNVGRHAGVDLAEVVLSRADGVVVVEVVDHGRGFAPDAVPAHRRGLARSIGQRMDRVGGRAVVTSAPGAGTLVRLEWPDG</sequence>
<dbReference type="GO" id="GO:0000160">
    <property type="term" value="P:phosphorelay signal transduction system"/>
    <property type="evidence" value="ECO:0007669"/>
    <property type="project" value="UniProtKB-KW"/>
</dbReference>
<dbReference type="AlphaFoldDB" id="K0K0V9"/>
<gene>
    <name evidence="5" type="ordered locus">BN6_38830</name>
</gene>
<name>K0K0V9_SACES</name>
<dbReference type="GO" id="GO:0016301">
    <property type="term" value="F:kinase activity"/>
    <property type="evidence" value="ECO:0007669"/>
    <property type="project" value="UniProtKB-KW"/>
</dbReference>
<evidence type="ECO:0000313" key="6">
    <source>
        <dbReference type="Proteomes" id="UP000006281"/>
    </source>
</evidence>
<dbReference type="InterPro" id="IPR003594">
    <property type="entry name" value="HATPase_dom"/>
</dbReference>
<evidence type="ECO:0000256" key="2">
    <source>
        <dbReference type="ARBA" id="ARBA00022777"/>
    </source>
</evidence>
<dbReference type="HOGENOM" id="CLU_058429_0_0_11"/>
<dbReference type="KEGG" id="sesp:BN6_38830"/>
<dbReference type="PANTHER" id="PTHR24421">
    <property type="entry name" value="NITRATE/NITRITE SENSOR PROTEIN NARX-RELATED"/>
    <property type="match status" value="1"/>
</dbReference>
<protein>
    <recommendedName>
        <fullName evidence="4">Histidine kinase/HSP90-like ATPase domain-containing protein</fullName>
    </recommendedName>
</protein>
<dbReference type="PATRIC" id="fig|1179773.3.peg.3884"/>
<keyword evidence="3" id="KW-0902">Two-component regulatory system</keyword>
<evidence type="ECO:0000259" key="4">
    <source>
        <dbReference type="Pfam" id="PF02518"/>
    </source>
</evidence>
<evidence type="ECO:0000256" key="1">
    <source>
        <dbReference type="ARBA" id="ARBA00022679"/>
    </source>
</evidence>
<dbReference type="SUPFAM" id="SSF55874">
    <property type="entry name" value="ATPase domain of HSP90 chaperone/DNA topoisomerase II/histidine kinase"/>
    <property type="match status" value="1"/>
</dbReference>
<dbReference type="InterPro" id="IPR036890">
    <property type="entry name" value="HATPase_C_sf"/>
</dbReference>
<organism evidence="5 6">
    <name type="scientific">Saccharothrix espanaensis (strain ATCC 51144 / DSM 44229 / JCM 9112 / NBRC 15066 / NRRL 15764)</name>
    <dbReference type="NCBI Taxonomy" id="1179773"/>
    <lineage>
        <taxon>Bacteria</taxon>
        <taxon>Bacillati</taxon>
        <taxon>Actinomycetota</taxon>
        <taxon>Actinomycetes</taxon>
        <taxon>Pseudonocardiales</taxon>
        <taxon>Pseudonocardiaceae</taxon>
        <taxon>Saccharothrix</taxon>
    </lineage>
</organism>
<reference evidence="5 6" key="1">
    <citation type="journal article" date="2012" name="BMC Genomics">
        <title>Complete genome sequence of Saccharothrix espanaensis DSM 44229T and comparison to the other completely sequenced Pseudonocardiaceae.</title>
        <authorList>
            <person name="Strobel T."/>
            <person name="Al-Dilaimi A."/>
            <person name="Blom J."/>
            <person name="Gessner A."/>
            <person name="Kalinowski J."/>
            <person name="Luzhetska M."/>
            <person name="Puhler A."/>
            <person name="Szczepanowski R."/>
            <person name="Bechthold A."/>
            <person name="Ruckert C."/>
        </authorList>
    </citation>
    <scope>NUCLEOTIDE SEQUENCE [LARGE SCALE GENOMIC DNA]</scope>
    <source>
        <strain evidence="6">ATCC 51144 / DSM 44229 / JCM 9112 / NBRC 15066 / NRRL 15764</strain>
    </source>
</reference>
<keyword evidence="6" id="KW-1185">Reference proteome</keyword>
<proteinExistence type="predicted"/>
<dbReference type="PANTHER" id="PTHR24421:SF61">
    <property type="entry name" value="OXYGEN SENSOR HISTIDINE KINASE NREB"/>
    <property type="match status" value="1"/>
</dbReference>